<gene>
    <name evidence="1" type="ORF">D7V32_13905</name>
</gene>
<sequence>MISSLSSGGSKPALNAETLNTLMQTLQPLLQSLNSSSSTSQAQLLQSLPTVVKTITSLINGFNGQTDVSENTASAITALKPLLAQLAASNTNTDTAQIISTLNKVLAIAQPIIQITGTLNAGNADMGDIAKIAAQSLMPLLASIDTGSSNIDMAMLQKALPSVIGSVTALVSTLTQANGSNIPETISGMLKGTNPLLKLLAESGSLDSSQTETVNAVYNVLNSVKTMLDFVNNPSLLTLSADLNNVLSSLKPVVDMLGQKGDFSNLLGNAQMPDLGDLLSSIPSSGQKDIDSSTDQIPDLNFGTLPNLSDLISGSSQMGNIDLSQISSQLTSAAHKLTGIMPLASGDLSALTQLTQGIEISQPVPYV</sequence>
<evidence type="ECO:0000313" key="1">
    <source>
        <dbReference type="EMBL" id="RKG29666.1"/>
    </source>
</evidence>
<keyword evidence="2" id="KW-1185">Reference proteome</keyword>
<evidence type="ECO:0000313" key="2">
    <source>
        <dbReference type="Proteomes" id="UP000282388"/>
    </source>
</evidence>
<accession>A0A3A8E7W6</accession>
<name>A0A3A8E7W6_9GAMM</name>
<reference evidence="1 2" key="1">
    <citation type="submission" date="2018-09" db="EMBL/GenBank/DDBJ databases">
        <title>The draft genome of Acinetobacter spp. strains.</title>
        <authorList>
            <person name="Qin J."/>
            <person name="Feng Y."/>
            <person name="Zong Z."/>
        </authorList>
    </citation>
    <scope>NUCLEOTIDE SEQUENCE [LARGE SCALE GENOMIC DNA]</scope>
    <source>
        <strain evidence="1 2">WCHAc060012</strain>
    </source>
</reference>
<proteinExistence type="predicted"/>
<dbReference type="AlphaFoldDB" id="A0A3A8E7W6"/>
<dbReference type="EMBL" id="RAXV01000035">
    <property type="protein sequence ID" value="RKG29666.1"/>
    <property type="molecule type" value="Genomic_DNA"/>
</dbReference>
<comment type="caution">
    <text evidence="1">The sequence shown here is derived from an EMBL/GenBank/DDBJ whole genome shotgun (WGS) entry which is preliminary data.</text>
</comment>
<protein>
    <submittedName>
        <fullName evidence="1">Uncharacterized protein</fullName>
    </submittedName>
</protein>
<organism evidence="1 2">
    <name type="scientific">Acinetobacter tianfuensis</name>
    <dbReference type="NCBI Taxonomy" id="2419603"/>
    <lineage>
        <taxon>Bacteria</taxon>
        <taxon>Pseudomonadati</taxon>
        <taxon>Pseudomonadota</taxon>
        <taxon>Gammaproteobacteria</taxon>
        <taxon>Moraxellales</taxon>
        <taxon>Moraxellaceae</taxon>
        <taxon>Acinetobacter</taxon>
    </lineage>
</organism>
<dbReference type="Proteomes" id="UP000282388">
    <property type="component" value="Unassembled WGS sequence"/>
</dbReference>